<name>A0A9Q1A299_SALPP</name>
<protein>
    <submittedName>
        <fullName evidence="2">Uncharacterized protein</fullName>
    </submittedName>
</protein>
<dbReference type="EMBL" id="JAPFFK010000007">
    <property type="protein sequence ID" value="KAJ6755277.1"/>
    <property type="molecule type" value="Genomic_DNA"/>
</dbReference>
<keyword evidence="3" id="KW-1185">Reference proteome</keyword>
<evidence type="ECO:0000313" key="2">
    <source>
        <dbReference type="EMBL" id="KAJ6755277.1"/>
    </source>
</evidence>
<comment type="caution">
    <text evidence="2">The sequence shown here is derived from an EMBL/GenBank/DDBJ whole genome shotgun (WGS) entry which is preliminary data.</text>
</comment>
<reference evidence="2" key="1">
    <citation type="submission" date="2022-11" db="EMBL/GenBank/DDBJ databases">
        <authorList>
            <person name="Hyden B.L."/>
            <person name="Feng K."/>
            <person name="Yates T."/>
            <person name="Jawdy S."/>
            <person name="Smart L.B."/>
            <person name="Muchero W."/>
        </authorList>
    </citation>
    <scope>NUCLEOTIDE SEQUENCE</scope>
    <source>
        <tissue evidence="2">Shoot tip</tissue>
    </source>
</reference>
<accession>A0A9Q1A299</accession>
<gene>
    <name evidence="2" type="ORF">OIU79_027813</name>
</gene>
<proteinExistence type="predicted"/>
<organism evidence="2 3">
    <name type="scientific">Salix purpurea</name>
    <name type="common">Purple osier willow</name>
    <dbReference type="NCBI Taxonomy" id="77065"/>
    <lineage>
        <taxon>Eukaryota</taxon>
        <taxon>Viridiplantae</taxon>
        <taxon>Streptophyta</taxon>
        <taxon>Embryophyta</taxon>
        <taxon>Tracheophyta</taxon>
        <taxon>Spermatophyta</taxon>
        <taxon>Magnoliopsida</taxon>
        <taxon>eudicotyledons</taxon>
        <taxon>Gunneridae</taxon>
        <taxon>Pentapetalae</taxon>
        <taxon>rosids</taxon>
        <taxon>fabids</taxon>
        <taxon>Malpighiales</taxon>
        <taxon>Salicaceae</taxon>
        <taxon>Saliceae</taxon>
        <taxon>Salix</taxon>
    </lineage>
</organism>
<evidence type="ECO:0000313" key="3">
    <source>
        <dbReference type="Proteomes" id="UP001151532"/>
    </source>
</evidence>
<evidence type="ECO:0000256" key="1">
    <source>
        <dbReference type="SAM" id="Phobius"/>
    </source>
</evidence>
<dbReference type="Proteomes" id="UP001151532">
    <property type="component" value="Chromosome 16"/>
</dbReference>
<reference evidence="2" key="2">
    <citation type="journal article" date="2023" name="Int. J. Mol. Sci.">
        <title>De Novo Assembly and Annotation of 11 Diverse Shrub Willow (Salix) Genomes Reveals Novel Gene Organization in Sex-Linked Regions.</title>
        <authorList>
            <person name="Hyden B."/>
            <person name="Feng K."/>
            <person name="Yates T.B."/>
            <person name="Jawdy S."/>
            <person name="Cereghino C."/>
            <person name="Smart L.B."/>
            <person name="Muchero W."/>
        </authorList>
    </citation>
    <scope>NUCLEOTIDE SEQUENCE</scope>
    <source>
        <tissue evidence="2">Shoot tip</tissue>
    </source>
</reference>
<keyword evidence="1" id="KW-0472">Membrane</keyword>
<sequence>MRPQQLKEQGGAKKRKGFSTGLLGVCKRKTSSTRLTPSSRKWRGRAAVAPPVAARTLLLSPRRRRVADLVDCLPRMIKFVCENFICLHLMILELLSCMFLSLQHCYLLFLVSFFSMSKNYEFLLSHLTDPLKHFMY</sequence>
<dbReference type="AlphaFoldDB" id="A0A9Q1A299"/>
<keyword evidence="1" id="KW-0812">Transmembrane</keyword>
<feature type="transmembrane region" description="Helical" evidence="1">
    <location>
        <begin position="85"/>
        <end position="114"/>
    </location>
</feature>
<keyword evidence="1" id="KW-1133">Transmembrane helix</keyword>